<accession>A0A4Q1C4T5</accession>
<keyword evidence="1" id="KW-1133">Transmembrane helix</keyword>
<feature type="transmembrane region" description="Helical" evidence="1">
    <location>
        <begin position="342"/>
        <end position="360"/>
    </location>
</feature>
<proteinExistence type="predicted"/>
<protein>
    <recommendedName>
        <fullName evidence="5">Glycosyltransferase RgtA/B/C/D-like domain-containing protein</fullName>
    </recommendedName>
</protein>
<reference evidence="3 4" key="1">
    <citation type="submission" date="2019-01" db="EMBL/GenBank/DDBJ databases">
        <title>Lacunisphaera sp. strain TWA-58.</title>
        <authorList>
            <person name="Chen W.-M."/>
        </authorList>
    </citation>
    <scope>NUCLEOTIDE SEQUENCE [LARGE SCALE GENOMIC DNA]</scope>
    <source>
        <strain evidence="3 4">TWA-58</strain>
    </source>
</reference>
<comment type="caution">
    <text evidence="3">The sequence shown here is derived from an EMBL/GenBank/DDBJ whole genome shotgun (WGS) entry which is preliminary data.</text>
</comment>
<feature type="transmembrane region" description="Helical" evidence="1">
    <location>
        <begin position="112"/>
        <end position="132"/>
    </location>
</feature>
<name>A0A4Q1C4T5_9BACT</name>
<evidence type="ECO:0008006" key="5">
    <source>
        <dbReference type="Google" id="ProtNLM"/>
    </source>
</evidence>
<dbReference type="Proteomes" id="UP000290218">
    <property type="component" value="Unassembled WGS sequence"/>
</dbReference>
<evidence type="ECO:0000256" key="2">
    <source>
        <dbReference type="SAM" id="SignalP"/>
    </source>
</evidence>
<evidence type="ECO:0000313" key="3">
    <source>
        <dbReference type="EMBL" id="RXK53444.1"/>
    </source>
</evidence>
<dbReference type="EMBL" id="SDHX01000002">
    <property type="protein sequence ID" value="RXK53444.1"/>
    <property type="molecule type" value="Genomic_DNA"/>
</dbReference>
<feature type="transmembrane region" description="Helical" evidence="1">
    <location>
        <begin position="168"/>
        <end position="194"/>
    </location>
</feature>
<dbReference type="OrthoDB" id="177982at2"/>
<evidence type="ECO:0000256" key="1">
    <source>
        <dbReference type="SAM" id="Phobius"/>
    </source>
</evidence>
<keyword evidence="4" id="KW-1185">Reference proteome</keyword>
<keyword evidence="2" id="KW-0732">Signal</keyword>
<feature type="signal peptide" evidence="2">
    <location>
        <begin position="1"/>
        <end position="22"/>
    </location>
</feature>
<feature type="chain" id="PRO_5020604133" description="Glycosyltransferase RgtA/B/C/D-like domain-containing protein" evidence="2">
    <location>
        <begin position="23"/>
        <end position="445"/>
    </location>
</feature>
<feature type="transmembrane region" description="Helical" evidence="1">
    <location>
        <begin position="254"/>
        <end position="272"/>
    </location>
</feature>
<feature type="transmembrane region" description="Helical" evidence="1">
    <location>
        <begin position="279"/>
        <end position="299"/>
    </location>
</feature>
<dbReference type="RefSeq" id="WP_129049076.1">
    <property type="nucleotide sequence ID" value="NZ_SDHX01000002.1"/>
</dbReference>
<evidence type="ECO:0000313" key="4">
    <source>
        <dbReference type="Proteomes" id="UP000290218"/>
    </source>
</evidence>
<organism evidence="3 4">
    <name type="scientific">Oleiharenicola lentus</name>
    <dbReference type="NCBI Taxonomy" id="2508720"/>
    <lineage>
        <taxon>Bacteria</taxon>
        <taxon>Pseudomonadati</taxon>
        <taxon>Verrucomicrobiota</taxon>
        <taxon>Opitutia</taxon>
        <taxon>Opitutales</taxon>
        <taxon>Opitutaceae</taxon>
        <taxon>Oleiharenicola</taxon>
    </lineage>
</organism>
<feature type="transmembrane region" description="Helical" evidence="1">
    <location>
        <begin position="319"/>
        <end position="335"/>
    </location>
</feature>
<keyword evidence="1" id="KW-0812">Transmembrane</keyword>
<dbReference type="AlphaFoldDB" id="A0A4Q1C4T5"/>
<feature type="transmembrane region" description="Helical" evidence="1">
    <location>
        <begin position="87"/>
        <end position="105"/>
    </location>
</feature>
<sequence>MAAALLAALVVLVAQLALVTVAGTDIPFHDQWDVEGRGLYPAMREGGAPLVAVIAPHNEHRIVWTHLLNRGIFAANGQWDPLVQQTAGAGLHAVIAGLLVWFLTVGLSARPVWLAGAAVGLFSLPLVGWHNALWGFQSQVYFAVGFAVGGFGLLASRESTLGRNIAGWLAVGASMLAMGPGLLAPVALGVFCLLRIREGAVRWSLLALAGLFSVGGWWLHAPVPVHAELQSVTPTGFVIAFGRMLAWPHTGQPWAALVLNLPVAIVLFRRVVQKAPTAVAADFALLLAFWTILIAAGAAWSRGGGGEFGSGVPSRYADFMLLLPLANLGCVIALVHTARQRWLAAAWGGFLLVGWAGISAEVMRGIILPRASDRETPVRLVREFQRTGDAAVFIGQPRLLVPHPNPESVRAVLTDPRMREALPPSLQPGQPMGPLSRGVRTLLGR</sequence>
<gene>
    <name evidence="3" type="ORF">ESB00_17270</name>
</gene>
<keyword evidence="1" id="KW-0472">Membrane</keyword>
<feature type="transmembrane region" description="Helical" evidence="1">
    <location>
        <begin position="200"/>
        <end position="219"/>
    </location>
</feature>